<name>A0AAV4R2D2_CAEEX</name>
<sequence length="111" mass="12958">MNNSVQLCPGFGLKECFWGFNSYVAEFIPRKQIAYTQQYSEFVSGIETDSNDFRQLKKLMVRKVNEESSEYLLRNSLNFRELLLFDALCLDDTLLQKILKMKSLSKIDTLV</sequence>
<reference evidence="1 2" key="1">
    <citation type="submission" date="2021-06" db="EMBL/GenBank/DDBJ databases">
        <title>Caerostris extrusa draft genome.</title>
        <authorList>
            <person name="Kono N."/>
            <person name="Arakawa K."/>
        </authorList>
    </citation>
    <scope>NUCLEOTIDE SEQUENCE [LARGE SCALE GENOMIC DNA]</scope>
</reference>
<dbReference type="EMBL" id="BPLR01007385">
    <property type="protein sequence ID" value="GIY16478.1"/>
    <property type="molecule type" value="Genomic_DNA"/>
</dbReference>
<evidence type="ECO:0000313" key="2">
    <source>
        <dbReference type="Proteomes" id="UP001054945"/>
    </source>
</evidence>
<gene>
    <name evidence="1" type="ORF">CEXT_14961</name>
</gene>
<dbReference type="AlphaFoldDB" id="A0AAV4R2D2"/>
<organism evidence="1 2">
    <name type="scientific">Caerostris extrusa</name>
    <name type="common">Bark spider</name>
    <name type="synonym">Caerostris bankana</name>
    <dbReference type="NCBI Taxonomy" id="172846"/>
    <lineage>
        <taxon>Eukaryota</taxon>
        <taxon>Metazoa</taxon>
        <taxon>Ecdysozoa</taxon>
        <taxon>Arthropoda</taxon>
        <taxon>Chelicerata</taxon>
        <taxon>Arachnida</taxon>
        <taxon>Araneae</taxon>
        <taxon>Araneomorphae</taxon>
        <taxon>Entelegynae</taxon>
        <taxon>Araneoidea</taxon>
        <taxon>Araneidae</taxon>
        <taxon>Caerostris</taxon>
    </lineage>
</organism>
<keyword evidence="2" id="KW-1185">Reference proteome</keyword>
<dbReference type="Proteomes" id="UP001054945">
    <property type="component" value="Unassembled WGS sequence"/>
</dbReference>
<proteinExistence type="predicted"/>
<protein>
    <submittedName>
        <fullName evidence="1">Uncharacterized protein</fullName>
    </submittedName>
</protein>
<evidence type="ECO:0000313" key="1">
    <source>
        <dbReference type="EMBL" id="GIY16478.1"/>
    </source>
</evidence>
<comment type="caution">
    <text evidence="1">The sequence shown here is derived from an EMBL/GenBank/DDBJ whole genome shotgun (WGS) entry which is preliminary data.</text>
</comment>
<accession>A0AAV4R2D2</accession>